<evidence type="ECO:0000313" key="3">
    <source>
        <dbReference type="Proteomes" id="UP001236507"/>
    </source>
</evidence>
<accession>A0ABT6YFT4</accession>
<comment type="caution">
    <text evidence="2">The sequence shown here is derived from an EMBL/GenBank/DDBJ whole genome shotgun (WGS) entry which is preliminary data.</text>
</comment>
<sequence>MTFIFEEVVQIEDDFASRFSSIFTSESKTHYPKIPKPIMKKYSFDKVALLGFLLLSGAEGFAQKNVTKSNDSNTPLHLIQPDYPVPYGIVKAEEVEKTLQRVHAYLEKVTPTNFINTKTNEVVSDLSKIDENTALQKGDFRLVSYEWGVTYQAMMLASQYTGDARYKEYTEKRLKFINDAVPFFKKSSGASEDWGTKGPLKGLLNPHALDDCGAMCAAMIKSSVAGTQNNYRPLIDSHINYIMNKEFRLSDGTLARNRPQASTLWLDDMFMGIPAIAQMGKLTGDKKYYDEAIKQVRQFSKRMFNPEKGVYMHGWVEGMTEHPQFHWARANGWAILTKIEVLEALPENYPGREEVLNLLKAHVKGLTRYQSGSGFWHQLLDRNDSYLETSATAIYAYCFAKAINKGWIDKLAYTPATMLAWNAVSTKVNEQGQVEGTCVGTGMGFDPAFYYHRPISPFAAHGYGPVIYAGAEMLNLLKSNQFEINDSSVQLLIKKK</sequence>
<evidence type="ECO:0000313" key="2">
    <source>
        <dbReference type="EMBL" id="MDI9862390.1"/>
    </source>
</evidence>
<protein>
    <submittedName>
        <fullName evidence="2">Glycoside hydrolase family 88 protein</fullName>
    </submittedName>
</protein>
<dbReference type="SUPFAM" id="SSF48208">
    <property type="entry name" value="Six-hairpin glycosidases"/>
    <property type="match status" value="1"/>
</dbReference>
<evidence type="ECO:0000256" key="1">
    <source>
        <dbReference type="ARBA" id="ARBA00022801"/>
    </source>
</evidence>
<gene>
    <name evidence="2" type="ORF">QM524_24415</name>
</gene>
<dbReference type="Gene3D" id="1.50.10.10">
    <property type="match status" value="1"/>
</dbReference>
<dbReference type="InterPro" id="IPR012341">
    <property type="entry name" value="6hp_glycosidase-like_sf"/>
</dbReference>
<keyword evidence="3" id="KW-1185">Reference proteome</keyword>
<keyword evidence="1 2" id="KW-0378">Hydrolase</keyword>
<dbReference type="InterPro" id="IPR010905">
    <property type="entry name" value="Glyco_hydro_88"/>
</dbReference>
<organism evidence="2 3">
    <name type="scientific">Flectobacillus roseus</name>
    <dbReference type="NCBI Taxonomy" id="502259"/>
    <lineage>
        <taxon>Bacteria</taxon>
        <taxon>Pseudomonadati</taxon>
        <taxon>Bacteroidota</taxon>
        <taxon>Cytophagia</taxon>
        <taxon>Cytophagales</taxon>
        <taxon>Flectobacillaceae</taxon>
        <taxon>Flectobacillus</taxon>
    </lineage>
</organism>
<dbReference type="InterPro" id="IPR008928">
    <property type="entry name" value="6-hairpin_glycosidase_sf"/>
</dbReference>
<reference evidence="2 3" key="1">
    <citation type="submission" date="2023-05" db="EMBL/GenBank/DDBJ databases">
        <title>Novel species of genus Flectobacillus isolated from stream in China.</title>
        <authorList>
            <person name="Lu H."/>
        </authorList>
    </citation>
    <scope>NUCLEOTIDE SEQUENCE [LARGE SCALE GENOMIC DNA]</scope>
    <source>
        <strain evidence="2 3">KCTC 42575</strain>
    </source>
</reference>
<name>A0ABT6YFT4_9BACT</name>
<dbReference type="GO" id="GO:0016787">
    <property type="term" value="F:hydrolase activity"/>
    <property type="evidence" value="ECO:0007669"/>
    <property type="project" value="UniProtKB-KW"/>
</dbReference>
<proteinExistence type="predicted"/>
<dbReference type="Pfam" id="PF07470">
    <property type="entry name" value="Glyco_hydro_88"/>
    <property type="match status" value="1"/>
</dbReference>
<dbReference type="PANTHER" id="PTHR33886">
    <property type="entry name" value="UNSATURATED RHAMNOGALACTURONAN HYDROLASE (EUROFUNG)"/>
    <property type="match status" value="1"/>
</dbReference>
<dbReference type="InterPro" id="IPR052043">
    <property type="entry name" value="PolySaccharide_Degr_Enz"/>
</dbReference>
<dbReference type="Proteomes" id="UP001236507">
    <property type="component" value="Unassembled WGS sequence"/>
</dbReference>
<dbReference type="PANTHER" id="PTHR33886:SF8">
    <property type="entry name" value="UNSATURATED RHAMNOGALACTURONAN HYDROLASE (EUROFUNG)"/>
    <property type="match status" value="1"/>
</dbReference>
<dbReference type="EMBL" id="JASHIF010000028">
    <property type="protein sequence ID" value="MDI9862390.1"/>
    <property type="molecule type" value="Genomic_DNA"/>
</dbReference>